<dbReference type="RefSeq" id="WP_143878650.1">
    <property type="nucleotide sequence ID" value="NZ_BAABLZ010000001.1"/>
</dbReference>
<sequence>MSRILKIGASIFLTIAIMGHANAENRAGRARYVLNARDGWVDFYIVNQSLKDLPFSSRPDRFSLGHEINFVFYADNGLLCKTCRYRPIDDADRMPSVPDISIIPGEMSGFTLSLQELREYYGLGDGCYGVYVEIRQRKHSQLVVVAASNASKICVGNSNKAR</sequence>
<keyword evidence="3" id="KW-1185">Reference proteome</keyword>
<reference evidence="2 3" key="1">
    <citation type="submission" date="2019-07" db="EMBL/GenBank/DDBJ databases">
        <title>Lysobacter weifangensis sp. nov., isolated from bensulfuron-methyl contaminated farmland soil.</title>
        <authorList>
            <person name="Zhao H."/>
        </authorList>
    </citation>
    <scope>NUCLEOTIDE SEQUENCE [LARGE SCALE GENOMIC DNA]</scope>
    <source>
        <strain evidence="2 3">CC-Bw-6</strain>
    </source>
</reference>
<gene>
    <name evidence="2" type="ORF">FNZ56_04230</name>
</gene>
<evidence type="ECO:0000313" key="2">
    <source>
        <dbReference type="EMBL" id="QDQ73137.1"/>
    </source>
</evidence>
<organism evidence="2 3">
    <name type="scientific">Pseudoluteimonas lycopersici</name>
    <dbReference type="NCBI Taxonomy" id="1324796"/>
    <lineage>
        <taxon>Bacteria</taxon>
        <taxon>Pseudomonadati</taxon>
        <taxon>Pseudomonadota</taxon>
        <taxon>Gammaproteobacteria</taxon>
        <taxon>Lysobacterales</taxon>
        <taxon>Lysobacteraceae</taxon>
        <taxon>Pseudoluteimonas</taxon>
    </lineage>
</organism>
<name>A0A516V3T7_9GAMM</name>
<evidence type="ECO:0000313" key="3">
    <source>
        <dbReference type="Proteomes" id="UP000315891"/>
    </source>
</evidence>
<feature type="signal peptide" evidence="1">
    <location>
        <begin position="1"/>
        <end position="23"/>
    </location>
</feature>
<dbReference type="EMBL" id="CP041742">
    <property type="protein sequence ID" value="QDQ73137.1"/>
    <property type="molecule type" value="Genomic_DNA"/>
</dbReference>
<keyword evidence="1" id="KW-0732">Signal</keyword>
<feature type="chain" id="PRO_5022004522" evidence="1">
    <location>
        <begin position="24"/>
        <end position="162"/>
    </location>
</feature>
<dbReference type="AlphaFoldDB" id="A0A516V3T7"/>
<evidence type="ECO:0000256" key="1">
    <source>
        <dbReference type="SAM" id="SignalP"/>
    </source>
</evidence>
<dbReference type="Proteomes" id="UP000315891">
    <property type="component" value="Chromosome"/>
</dbReference>
<proteinExistence type="predicted"/>
<accession>A0A516V3T7</accession>
<protein>
    <submittedName>
        <fullName evidence="2">Uncharacterized protein</fullName>
    </submittedName>
</protein>